<name>A0A0P7AG77_9FLAO</name>
<accession>A0A0P7AG77</accession>
<dbReference type="STRING" id="1300341.I595_859"/>
<dbReference type="Proteomes" id="UP000050280">
    <property type="component" value="Unassembled WGS sequence"/>
</dbReference>
<reference evidence="1 2" key="1">
    <citation type="submission" date="2015-09" db="EMBL/GenBank/DDBJ databases">
        <title>Genome sequence of the marine flavobacterium Croceitalea dokdonensis DOKDO 023 that contains proton- and sodium-pumping rhodopsins.</title>
        <authorList>
            <person name="Kwon S.-K."/>
            <person name="Lee H.K."/>
            <person name="Kwak M.-J."/>
            <person name="Kim J.F."/>
        </authorList>
    </citation>
    <scope>NUCLEOTIDE SEQUENCE [LARGE SCALE GENOMIC DNA]</scope>
    <source>
        <strain evidence="1 2">DOKDO 023</strain>
    </source>
</reference>
<evidence type="ECO:0000313" key="2">
    <source>
        <dbReference type="Proteomes" id="UP000050280"/>
    </source>
</evidence>
<dbReference type="AlphaFoldDB" id="A0A0P7AG77"/>
<organism evidence="1 2">
    <name type="scientific">Croceitalea dokdonensis DOKDO 023</name>
    <dbReference type="NCBI Taxonomy" id="1300341"/>
    <lineage>
        <taxon>Bacteria</taxon>
        <taxon>Pseudomonadati</taxon>
        <taxon>Bacteroidota</taxon>
        <taxon>Flavobacteriia</taxon>
        <taxon>Flavobacteriales</taxon>
        <taxon>Flavobacteriaceae</taxon>
        <taxon>Croceitalea</taxon>
    </lineage>
</organism>
<keyword evidence="2" id="KW-1185">Reference proteome</keyword>
<comment type="caution">
    <text evidence="1">The sequence shown here is derived from an EMBL/GenBank/DDBJ whole genome shotgun (WGS) entry which is preliminary data.</text>
</comment>
<sequence>MKQRNPEAVTEVSQENQILLPIDNQCLKQKFLRMMQEIGGFYDQMGQARP</sequence>
<gene>
    <name evidence="1" type="ORF">I595_859</name>
</gene>
<dbReference type="EMBL" id="LDJX01000002">
    <property type="protein sequence ID" value="KPM32443.1"/>
    <property type="molecule type" value="Genomic_DNA"/>
</dbReference>
<proteinExistence type="predicted"/>
<evidence type="ECO:0000313" key="1">
    <source>
        <dbReference type="EMBL" id="KPM32443.1"/>
    </source>
</evidence>
<protein>
    <submittedName>
        <fullName evidence="1">Uncharacterized protein</fullName>
    </submittedName>
</protein>